<protein>
    <submittedName>
        <fullName evidence="1">Uncharacterized protein</fullName>
    </submittedName>
</protein>
<gene>
    <name evidence="1" type="ORF">ACFS6J_13485</name>
</gene>
<proteinExistence type="predicted"/>
<dbReference type="EMBL" id="JBHUPA010000007">
    <property type="protein sequence ID" value="MFD2962806.1"/>
    <property type="molecule type" value="Genomic_DNA"/>
</dbReference>
<sequence length="51" mass="5829">MKRIFTLLILAFSVAACDKEDIAPVKKPASELPEHPWELKRKDDVKLVIKP</sequence>
<keyword evidence="2" id="KW-1185">Reference proteome</keyword>
<evidence type="ECO:0000313" key="1">
    <source>
        <dbReference type="EMBL" id="MFD2962806.1"/>
    </source>
</evidence>
<name>A0ABW6B439_9SPHI</name>
<dbReference type="PROSITE" id="PS51257">
    <property type="entry name" value="PROKAR_LIPOPROTEIN"/>
    <property type="match status" value="1"/>
</dbReference>
<evidence type="ECO:0000313" key="2">
    <source>
        <dbReference type="Proteomes" id="UP001597560"/>
    </source>
</evidence>
<organism evidence="1 2">
    <name type="scientific">Olivibacter jilunii</name>
    <dbReference type="NCBI Taxonomy" id="985016"/>
    <lineage>
        <taxon>Bacteria</taxon>
        <taxon>Pseudomonadati</taxon>
        <taxon>Bacteroidota</taxon>
        <taxon>Sphingobacteriia</taxon>
        <taxon>Sphingobacteriales</taxon>
        <taxon>Sphingobacteriaceae</taxon>
        <taxon>Olivibacter</taxon>
    </lineage>
</organism>
<accession>A0ABW6B439</accession>
<dbReference type="RefSeq" id="WP_377611080.1">
    <property type="nucleotide sequence ID" value="NZ_JBHUPA010000007.1"/>
</dbReference>
<dbReference type="Proteomes" id="UP001597560">
    <property type="component" value="Unassembled WGS sequence"/>
</dbReference>
<comment type="caution">
    <text evidence="1">The sequence shown here is derived from an EMBL/GenBank/DDBJ whole genome shotgun (WGS) entry which is preliminary data.</text>
</comment>
<reference evidence="2" key="1">
    <citation type="journal article" date="2019" name="Int. J. Syst. Evol. Microbiol.">
        <title>The Global Catalogue of Microorganisms (GCM) 10K type strain sequencing project: providing services to taxonomists for standard genome sequencing and annotation.</title>
        <authorList>
            <consortium name="The Broad Institute Genomics Platform"/>
            <consortium name="The Broad Institute Genome Sequencing Center for Infectious Disease"/>
            <person name="Wu L."/>
            <person name="Ma J."/>
        </authorList>
    </citation>
    <scope>NUCLEOTIDE SEQUENCE [LARGE SCALE GENOMIC DNA]</scope>
    <source>
        <strain evidence="2">KCTC 23098</strain>
    </source>
</reference>